<feature type="compositionally biased region" description="Basic and acidic residues" evidence="11">
    <location>
        <begin position="793"/>
        <end position="806"/>
    </location>
</feature>
<evidence type="ECO:0000256" key="1">
    <source>
        <dbReference type="ARBA" id="ARBA00004123"/>
    </source>
</evidence>
<feature type="compositionally biased region" description="Polar residues" evidence="11">
    <location>
        <begin position="807"/>
        <end position="816"/>
    </location>
</feature>
<name>W8B5E9_CERCA</name>
<dbReference type="Pfam" id="PF20920">
    <property type="entry name" value="DAXX_hist_bd"/>
    <property type="match status" value="1"/>
</dbReference>
<accession>W8B5E9</accession>
<comment type="subcellular location">
    <subcellularLocation>
        <location evidence="2">Chromosome</location>
    </subcellularLocation>
    <subcellularLocation>
        <location evidence="3">Cytoplasm</location>
    </subcellularLocation>
    <subcellularLocation>
        <location evidence="1">Nucleus</location>
    </subcellularLocation>
</comment>
<feature type="coiled-coil region" evidence="10">
    <location>
        <begin position="743"/>
        <end position="774"/>
    </location>
</feature>
<dbReference type="InterPro" id="IPR046378">
    <property type="entry name" value="DAXX_histone-bd"/>
</dbReference>
<dbReference type="GO" id="GO:0005737">
    <property type="term" value="C:cytoplasm"/>
    <property type="evidence" value="ECO:0007669"/>
    <property type="project" value="UniProtKB-SubCell"/>
</dbReference>
<gene>
    <name evidence="13" type="primary">DAXX</name>
</gene>
<dbReference type="InterPro" id="IPR046426">
    <property type="entry name" value="DAXX_histone-bd_sf"/>
</dbReference>
<sequence length="1074" mass="116776">MTAIGTVSNISTTSTATLLPMISSVQSMAASATPPLQLLATPPHSAATTFSDQQLFSPKLMHTTCSLPPSTTVTAARTQVANSINANYNSNSNTGGSVGYINNNNNKNFNNNFKIMLPPKSSNSNNIAGSNPATSMTPTPPTLATPVALQQANTGPRIAYVNSLATQISSAANKTNNGKNLGNFTSKSKTSSSTASIVPIAITAAAQALPSLAMTPPATPASTAATSASATTNPLLGVRRVKPTTLLRKNDEAWQKRTTTPTTAITSAKKYNDDDLVLELLPHDSDNARTQSRSFTKAQQPAMQSLKTTDTKLSNKLSNVYTKKPASNKPAYPLKIDLTASPEKTTPSRRVETITISPTTSPTSATMAKNKSVGESVVSNGVGTVQPPKCNTPTGSEKSKPTEERLPLTSDYEELLKACREADASPDMEKLVKTKLVKYYYNVHPDFVRSKGFGKSLRTVITNIRKEPDLVYLHLKTIVDELKVRSKNKDVAPVALVKTEEEEGVEKEKEKTDSSTSVEKDKDKEKVKDKDKEKDKAQSAVSGSSSGPIEDISTSTGNKHTDEQIKKLNKALYILTKRIEVLESAEVDWDDEDSSYLQVERFKKRACQIYEKICDLTGESKNAHRLVKKPIHFNGTTYTQFNKTLQAFINRTREFPDYFDVLRMLEHCNRQYDYALASFEIKRIAHDAFMKVGKLLQSRRKTDLYETVTHFTAHEKDPAAVDAELLAKLSENQKKRTRISDVIEKYAREQDMAREELKEARQAKVAKLSKSEDDEADDDTLDAVASTSAHAAKAAELKKSRHKTENGKTTVGNENDVSLDDDDEDEDDEEEDDDEQVNGSDLDADVEKLANGELSDVESDTEIVNNKQATSDVITKVASRKEEEESIAQKNTHHKTSTTDAATDSASDSATTKTESKSVNIATNSHPVVTPNASKQTAAAPTPAKLPVNNNAMREKTAVPLANDAPKLRTVDMSKLTNVTATETTTVANGCAKPVTAQSGNNKPPPPPQQTTATQATGLKIVSVSSIKNVEIVDNKSQSNLVNPQSIQAKTQKPPNELKRQRTVAEIVISDEES</sequence>
<evidence type="ECO:0000256" key="11">
    <source>
        <dbReference type="SAM" id="MobiDB-lite"/>
    </source>
</evidence>
<feature type="region of interest" description="Disordered" evidence="11">
    <location>
        <begin position="792"/>
        <end position="950"/>
    </location>
</feature>
<dbReference type="PANTHER" id="PTHR12766">
    <property type="entry name" value="DEATH DOMAIN-ASSOCIATED PROTEIN 6 DAXX"/>
    <property type="match status" value="1"/>
</dbReference>
<dbReference type="CDD" id="cd13150">
    <property type="entry name" value="DAXX_histone_binding"/>
    <property type="match status" value="1"/>
</dbReference>
<organism evidence="13">
    <name type="scientific">Ceratitis capitata</name>
    <name type="common">Mediterranean fruit fly</name>
    <name type="synonym">Tephritis capitata</name>
    <dbReference type="NCBI Taxonomy" id="7213"/>
    <lineage>
        <taxon>Eukaryota</taxon>
        <taxon>Metazoa</taxon>
        <taxon>Ecdysozoa</taxon>
        <taxon>Arthropoda</taxon>
        <taxon>Hexapoda</taxon>
        <taxon>Insecta</taxon>
        <taxon>Pterygota</taxon>
        <taxon>Neoptera</taxon>
        <taxon>Endopterygota</taxon>
        <taxon>Diptera</taxon>
        <taxon>Brachycera</taxon>
        <taxon>Muscomorpha</taxon>
        <taxon>Tephritoidea</taxon>
        <taxon>Tephritidae</taxon>
        <taxon>Ceratitis</taxon>
        <taxon>Ceratitis</taxon>
    </lineage>
</organism>
<keyword evidence="7 10" id="KW-0175">Coiled coil</keyword>
<dbReference type="PANTHER" id="PTHR12766:SF7">
    <property type="entry name" value="DEATH DOMAIN-ASSOCIATED PROTEIN 6"/>
    <property type="match status" value="1"/>
</dbReference>
<keyword evidence="8" id="KW-0143">Chaperone</keyword>
<protein>
    <submittedName>
        <fullName evidence="13">Death domain-associated protein 6</fullName>
    </submittedName>
</protein>
<proteinExistence type="evidence at transcript level"/>
<feature type="compositionally biased region" description="Polar residues" evidence="11">
    <location>
        <begin position="919"/>
        <end position="939"/>
    </location>
</feature>
<dbReference type="GO" id="GO:0003714">
    <property type="term" value="F:transcription corepressor activity"/>
    <property type="evidence" value="ECO:0007669"/>
    <property type="project" value="TreeGrafter"/>
</dbReference>
<keyword evidence="5" id="KW-0963">Cytoplasm</keyword>
<evidence type="ECO:0000256" key="3">
    <source>
        <dbReference type="ARBA" id="ARBA00004496"/>
    </source>
</evidence>
<feature type="region of interest" description="Disordered" evidence="11">
    <location>
        <begin position="379"/>
        <end position="405"/>
    </location>
</feature>
<dbReference type="GO" id="GO:0006915">
    <property type="term" value="P:apoptotic process"/>
    <property type="evidence" value="ECO:0007669"/>
    <property type="project" value="UniProtKB-KW"/>
</dbReference>
<feature type="region of interest" description="Disordered" evidence="11">
    <location>
        <begin position="287"/>
        <end position="307"/>
    </location>
</feature>
<feature type="compositionally biased region" description="Polar residues" evidence="11">
    <location>
        <begin position="539"/>
        <end position="558"/>
    </location>
</feature>
<evidence type="ECO:0000256" key="6">
    <source>
        <dbReference type="ARBA" id="ARBA00022703"/>
    </source>
</evidence>
<dbReference type="GO" id="GO:0016605">
    <property type="term" value="C:PML body"/>
    <property type="evidence" value="ECO:0007669"/>
    <property type="project" value="TreeGrafter"/>
</dbReference>
<keyword evidence="9" id="KW-0539">Nucleus</keyword>
<keyword evidence="4" id="KW-0158">Chromosome</keyword>
<dbReference type="GO" id="GO:0003713">
    <property type="term" value="F:transcription coactivator activity"/>
    <property type="evidence" value="ECO:0007669"/>
    <property type="project" value="TreeGrafter"/>
</dbReference>
<feature type="compositionally biased region" description="Low complexity" evidence="11">
    <location>
        <begin position="898"/>
        <end position="913"/>
    </location>
</feature>
<evidence type="ECO:0000256" key="9">
    <source>
        <dbReference type="ARBA" id="ARBA00023242"/>
    </source>
</evidence>
<dbReference type="AlphaFoldDB" id="W8B5E9"/>
<feature type="compositionally biased region" description="Polar residues" evidence="11">
    <location>
        <begin position="862"/>
        <end position="873"/>
    </location>
</feature>
<feature type="region of interest" description="Disordered" evidence="11">
    <location>
        <begin position="992"/>
        <end position="1016"/>
    </location>
</feature>
<dbReference type="FunFam" id="1.20.58.2170:FF:000001">
    <property type="entry name" value="Death domain-associated protein 6"/>
    <property type="match status" value="1"/>
</dbReference>
<dbReference type="OrthoDB" id="7492809at2759"/>
<feature type="compositionally biased region" description="Polar residues" evidence="11">
    <location>
        <begin position="288"/>
        <end position="307"/>
    </location>
</feature>
<dbReference type="GO" id="GO:0005694">
    <property type="term" value="C:chromosome"/>
    <property type="evidence" value="ECO:0007669"/>
    <property type="project" value="UniProtKB-SubCell"/>
</dbReference>
<reference evidence="13" key="1">
    <citation type="submission" date="2013-07" db="EMBL/GenBank/DDBJ databases">
        <authorList>
            <person name="Geib S."/>
        </authorList>
    </citation>
    <scope>NUCLEOTIDE SEQUENCE</scope>
</reference>
<reference evidence="13" key="2">
    <citation type="journal article" date="2014" name="BMC Genomics">
        <title>A genomic perspective to assessing quality of mass-reared SIT flies used in Mediterranean fruit fly (Ceratitis capitata) eradication in California.</title>
        <authorList>
            <person name="Calla B."/>
            <person name="Hall B."/>
            <person name="Hou S."/>
            <person name="Geib S.M."/>
        </authorList>
    </citation>
    <scope>NUCLEOTIDE SEQUENCE</scope>
</reference>
<evidence type="ECO:0000256" key="2">
    <source>
        <dbReference type="ARBA" id="ARBA00004286"/>
    </source>
</evidence>
<dbReference type="Gene3D" id="1.10.8.810">
    <property type="entry name" value="Daxx helical bundle domain"/>
    <property type="match status" value="1"/>
</dbReference>
<feature type="region of interest" description="Disordered" evidence="11">
    <location>
        <begin position="499"/>
        <end position="561"/>
    </location>
</feature>
<dbReference type="GO" id="GO:0042393">
    <property type="term" value="F:histone binding"/>
    <property type="evidence" value="ECO:0007669"/>
    <property type="project" value="InterPro"/>
</dbReference>
<dbReference type="InterPro" id="IPR038298">
    <property type="entry name" value="Daxx_N_sf"/>
</dbReference>
<feature type="region of interest" description="Disordered" evidence="11">
    <location>
        <begin position="121"/>
        <end position="144"/>
    </location>
</feature>
<feature type="domain" description="Daxx histone-binding" evidence="12">
    <location>
        <begin position="667"/>
        <end position="747"/>
    </location>
</feature>
<feature type="compositionally biased region" description="Polar residues" evidence="11">
    <location>
        <begin position="1036"/>
        <end position="1054"/>
    </location>
</feature>
<feature type="compositionally biased region" description="Polar residues" evidence="11">
    <location>
        <begin position="121"/>
        <end position="131"/>
    </location>
</feature>
<feature type="compositionally biased region" description="Acidic residues" evidence="11">
    <location>
        <begin position="817"/>
        <end position="836"/>
    </location>
</feature>
<dbReference type="EMBL" id="GAMC01021586">
    <property type="protein sequence ID" value="JAB84969.1"/>
    <property type="molecule type" value="mRNA"/>
</dbReference>
<feature type="compositionally biased region" description="Basic and acidic residues" evidence="11">
    <location>
        <begin position="506"/>
        <end position="537"/>
    </location>
</feature>
<keyword evidence="6" id="KW-0053">Apoptosis</keyword>
<evidence type="ECO:0000256" key="8">
    <source>
        <dbReference type="ARBA" id="ARBA00023186"/>
    </source>
</evidence>
<evidence type="ECO:0000256" key="4">
    <source>
        <dbReference type="ARBA" id="ARBA00022454"/>
    </source>
</evidence>
<dbReference type="Gene3D" id="1.20.58.2170">
    <property type="match status" value="1"/>
</dbReference>
<evidence type="ECO:0000256" key="10">
    <source>
        <dbReference type="SAM" id="Coils"/>
    </source>
</evidence>
<dbReference type="GO" id="GO:0050681">
    <property type="term" value="F:nuclear androgen receptor binding"/>
    <property type="evidence" value="ECO:0007669"/>
    <property type="project" value="TreeGrafter"/>
</dbReference>
<feature type="region of interest" description="Disordered" evidence="11">
    <location>
        <begin position="1036"/>
        <end position="1074"/>
    </location>
</feature>
<evidence type="ECO:0000313" key="13">
    <source>
        <dbReference type="EMBL" id="JAB84969.1"/>
    </source>
</evidence>
<evidence type="ECO:0000256" key="7">
    <source>
        <dbReference type="ARBA" id="ARBA00023054"/>
    </source>
</evidence>
<evidence type="ECO:0000256" key="5">
    <source>
        <dbReference type="ARBA" id="ARBA00022490"/>
    </source>
</evidence>
<evidence type="ECO:0000259" key="12">
    <source>
        <dbReference type="Pfam" id="PF20920"/>
    </source>
</evidence>